<dbReference type="AlphaFoldDB" id="A0A1M7MCJ8"/>
<evidence type="ECO:0000256" key="1">
    <source>
        <dbReference type="ARBA" id="ARBA00000439"/>
    </source>
</evidence>
<dbReference type="GO" id="GO:0005975">
    <property type="term" value="P:carbohydrate metabolic process"/>
    <property type="evidence" value="ECO:0007669"/>
    <property type="project" value="InterPro"/>
</dbReference>
<evidence type="ECO:0000256" key="4">
    <source>
        <dbReference type="ARBA" id="ARBA00020295"/>
    </source>
</evidence>
<keyword evidence="5 10" id="KW-0328">Glycosyltransferase</keyword>
<organism evidence="11 12">
    <name type="scientific">Anaerosporobacter mobilis DSM 15930</name>
    <dbReference type="NCBI Taxonomy" id="1120996"/>
    <lineage>
        <taxon>Bacteria</taxon>
        <taxon>Bacillati</taxon>
        <taxon>Bacillota</taxon>
        <taxon>Clostridia</taxon>
        <taxon>Lachnospirales</taxon>
        <taxon>Lachnospiraceae</taxon>
        <taxon>Anaerosporobacter</taxon>
    </lineage>
</organism>
<dbReference type="RefSeq" id="WP_073290159.1">
    <property type="nucleotide sequence ID" value="NZ_FRCP01000020.1"/>
</dbReference>
<evidence type="ECO:0000313" key="11">
    <source>
        <dbReference type="EMBL" id="SHM88511.1"/>
    </source>
</evidence>
<reference evidence="11 12" key="1">
    <citation type="submission" date="2016-11" db="EMBL/GenBank/DDBJ databases">
        <authorList>
            <person name="Jaros S."/>
            <person name="Januszkiewicz K."/>
            <person name="Wedrychowicz H."/>
        </authorList>
    </citation>
    <scope>NUCLEOTIDE SEQUENCE [LARGE SCALE GENOMIC DNA]</scope>
    <source>
        <strain evidence="11 12">DSM 15930</strain>
    </source>
</reference>
<accession>A0A1M7MCJ8</accession>
<sequence length="499" mass="57370">MTKKNTELTRGAGLLLPVSSLPSPYGIGAFGKAGFDFVDLLVKAKQKYWQVLPLGPTSYGDSPYQSFSAFAGNPYFIDIDTLISEGLLEQSEVDEHFWGDEEDKVDYEAIYNSRFVILKKAFERSNHQTTEEYIQFCKENSYWIDDYSLYMAIKNHFDNKEWLLWDEDIRFREPNTVKKYEKELSEDVNFWKFCQFKFYQQWFKLKAYANEKGIQIIGDIPLYVAMDSSDVWVYGDLFELDERKKPINIAGVPPDCFSATGQRWGNPLYDWDKMEQDDFDWWRKRMQASAKLYDVVRIDHFIGIVRYFRIPAECETAEYGKYKNGPGSKLTKVIVESIGDAKIIAEDLGVIIPSVRKLMDSTGFPGMKILQFAFNSGSDNEYLPHNYSSSNTVVYGGTHDNQTMVGYLKTIGKGEEEYALEYLGVKRKKDIPDAVIKVAYASNAAVAVFQVQDILKLDDSARMNLPSSLGGNWQWRMTEGQLTEECIKWLNKLAGTYGR</sequence>
<dbReference type="STRING" id="1120996.SAMN02746066_03754"/>
<evidence type="ECO:0000256" key="8">
    <source>
        <dbReference type="ARBA" id="ARBA00031423"/>
    </source>
</evidence>
<dbReference type="InterPro" id="IPR017853">
    <property type="entry name" value="GH"/>
</dbReference>
<keyword evidence="6 10" id="KW-0808">Transferase</keyword>
<proteinExistence type="inferred from homology"/>
<dbReference type="PANTHER" id="PTHR32438:SF5">
    <property type="entry name" value="4-ALPHA-GLUCANOTRANSFERASE DPE1, CHLOROPLASTIC_AMYLOPLASTIC"/>
    <property type="match status" value="1"/>
</dbReference>
<evidence type="ECO:0000256" key="3">
    <source>
        <dbReference type="ARBA" id="ARBA00012560"/>
    </source>
</evidence>
<dbReference type="Proteomes" id="UP000184038">
    <property type="component" value="Unassembled WGS sequence"/>
</dbReference>
<dbReference type="Pfam" id="PF02446">
    <property type="entry name" value="Glyco_hydro_77"/>
    <property type="match status" value="1"/>
</dbReference>
<evidence type="ECO:0000256" key="10">
    <source>
        <dbReference type="RuleBase" id="RU361207"/>
    </source>
</evidence>
<evidence type="ECO:0000313" key="12">
    <source>
        <dbReference type="Proteomes" id="UP000184038"/>
    </source>
</evidence>
<dbReference type="EMBL" id="FRCP01000020">
    <property type="protein sequence ID" value="SHM88511.1"/>
    <property type="molecule type" value="Genomic_DNA"/>
</dbReference>
<dbReference type="OrthoDB" id="9811841at2"/>
<dbReference type="GO" id="GO:0004134">
    <property type="term" value="F:4-alpha-glucanotransferase activity"/>
    <property type="evidence" value="ECO:0007669"/>
    <property type="project" value="UniProtKB-EC"/>
</dbReference>
<evidence type="ECO:0000256" key="7">
    <source>
        <dbReference type="ARBA" id="ARBA00023277"/>
    </source>
</evidence>
<dbReference type="PANTHER" id="PTHR32438">
    <property type="entry name" value="4-ALPHA-GLUCANOTRANSFERASE DPE1, CHLOROPLASTIC/AMYLOPLASTIC"/>
    <property type="match status" value="1"/>
</dbReference>
<comment type="catalytic activity">
    <reaction evidence="1 10">
        <text>Transfers a segment of a (1-&gt;4)-alpha-D-glucan to a new position in an acceptor, which may be glucose or a (1-&gt;4)-alpha-D-glucan.</text>
        <dbReference type="EC" id="2.4.1.25"/>
    </reaction>
</comment>
<evidence type="ECO:0000256" key="6">
    <source>
        <dbReference type="ARBA" id="ARBA00022679"/>
    </source>
</evidence>
<comment type="similarity">
    <text evidence="2 10">Belongs to the disproportionating enzyme family.</text>
</comment>
<dbReference type="Gene3D" id="3.20.20.80">
    <property type="entry name" value="Glycosidases"/>
    <property type="match status" value="1"/>
</dbReference>
<evidence type="ECO:0000256" key="5">
    <source>
        <dbReference type="ARBA" id="ARBA00022676"/>
    </source>
</evidence>
<keyword evidence="7 10" id="KW-0119">Carbohydrate metabolism</keyword>
<evidence type="ECO:0000256" key="2">
    <source>
        <dbReference type="ARBA" id="ARBA00005684"/>
    </source>
</evidence>
<keyword evidence="12" id="KW-1185">Reference proteome</keyword>
<evidence type="ECO:0000256" key="9">
    <source>
        <dbReference type="ARBA" id="ARBA00031501"/>
    </source>
</evidence>
<dbReference type="NCBIfam" id="NF011080">
    <property type="entry name" value="PRK14508.1-3"/>
    <property type="match status" value="1"/>
</dbReference>
<dbReference type="InterPro" id="IPR003385">
    <property type="entry name" value="Glyco_hydro_77"/>
</dbReference>
<dbReference type="NCBIfam" id="TIGR00217">
    <property type="entry name" value="malQ"/>
    <property type="match status" value="1"/>
</dbReference>
<dbReference type="EC" id="2.4.1.25" evidence="3 10"/>
<dbReference type="SUPFAM" id="SSF51445">
    <property type="entry name" value="(Trans)glycosidases"/>
    <property type="match status" value="1"/>
</dbReference>
<protein>
    <recommendedName>
        <fullName evidence="4 10">4-alpha-glucanotransferase</fullName>
        <ecNumber evidence="3 10">2.4.1.25</ecNumber>
    </recommendedName>
    <alternativeName>
        <fullName evidence="8 10">Amylomaltase</fullName>
    </alternativeName>
    <alternativeName>
        <fullName evidence="9 10">Disproportionating enzyme</fullName>
    </alternativeName>
</protein>
<gene>
    <name evidence="11" type="ORF">SAMN02746066_03754</name>
</gene>
<name>A0A1M7MCJ8_9FIRM</name>